<evidence type="ECO:0000313" key="2">
    <source>
        <dbReference type="EMBL" id="EZF54080.1"/>
    </source>
</evidence>
<gene>
    <name evidence="2" type="ORF">H103_03157</name>
</gene>
<protein>
    <submittedName>
        <fullName evidence="2">Uncharacterized protein</fullName>
    </submittedName>
</protein>
<organism evidence="2">
    <name type="scientific">Trichophyton rubrum CBS 288.86</name>
    <dbReference type="NCBI Taxonomy" id="1215330"/>
    <lineage>
        <taxon>Eukaryota</taxon>
        <taxon>Fungi</taxon>
        <taxon>Dikarya</taxon>
        <taxon>Ascomycota</taxon>
        <taxon>Pezizomycotina</taxon>
        <taxon>Eurotiomycetes</taxon>
        <taxon>Eurotiomycetidae</taxon>
        <taxon>Onygenales</taxon>
        <taxon>Arthrodermataceae</taxon>
        <taxon>Trichophyton</taxon>
    </lineage>
</organism>
<dbReference type="HOGENOM" id="CLU_2308081_0_0_1"/>
<dbReference type="Proteomes" id="UP000023758">
    <property type="component" value="Unassembled WGS sequence"/>
</dbReference>
<feature type="region of interest" description="Disordered" evidence="1">
    <location>
        <begin position="74"/>
        <end position="100"/>
    </location>
</feature>
<reference evidence="2" key="1">
    <citation type="submission" date="2014-02" db="EMBL/GenBank/DDBJ databases">
        <title>The Genome Sequence of Trichophyton rubrum (morphotype fischeri) CBS 288.86.</title>
        <authorList>
            <consortium name="The Broad Institute Genomics Platform"/>
            <person name="Cuomo C.A."/>
            <person name="White T.C."/>
            <person name="Graser Y."/>
            <person name="Martinez-Rossi N."/>
            <person name="Heitman J."/>
            <person name="Young S.K."/>
            <person name="Zeng Q."/>
            <person name="Gargeya S."/>
            <person name="Abouelleil A."/>
            <person name="Alvarado L."/>
            <person name="Chapman S.B."/>
            <person name="Gainer-Dewar J."/>
            <person name="Goldberg J."/>
            <person name="Griggs A."/>
            <person name="Gujja S."/>
            <person name="Hansen M."/>
            <person name="Howarth C."/>
            <person name="Imamovic A."/>
            <person name="Larimer J."/>
            <person name="Martinez D."/>
            <person name="Murphy C."/>
            <person name="Pearson M.D."/>
            <person name="Persinoti G."/>
            <person name="Poon T."/>
            <person name="Priest M."/>
            <person name="Roberts A.D."/>
            <person name="Saif S."/>
            <person name="Shea T.D."/>
            <person name="Sykes S.N."/>
            <person name="Wortman J."/>
            <person name="Nusbaum C."/>
            <person name="Birren B."/>
        </authorList>
    </citation>
    <scope>NUCLEOTIDE SEQUENCE [LARGE SCALE GENOMIC DNA]</scope>
    <source>
        <strain evidence="2">CBS 288.86</strain>
    </source>
</reference>
<feature type="compositionally biased region" description="Basic residues" evidence="1">
    <location>
        <begin position="85"/>
        <end position="94"/>
    </location>
</feature>
<proteinExistence type="predicted"/>
<evidence type="ECO:0000256" key="1">
    <source>
        <dbReference type="SAM" id="MobiDB-lite"/>
    </source>
</evidence>
<sequence>MREYPLPVNHRINIQPRLRCIQVLHLADHSLSPIAQRWLRKAYKSVSRWDGPWQCHGNWQGNQGDGKCRILKRHGQISEGQGKTNKTKQNHRQPKKEQRW</sequence>
<name>A0A022W6N8_TRIRU</name>
<dbReference type="EMBL" id="KK207796">
    <property type="protein sequence ID" value="EZF54080.1"/>
    <property type="molecule type" value="Genomic_DNA"/>
</dbReference>
<accession>A0A022W6N8</accession>
<dbReference type="AlphaFoldDB" id="A0A022W6N8"/>